<dbReference type="EMBL" id="JAZDRO010000002">
    <property type="protein sequence ID" value="MEE2566368.1"/>
    <property type="molecule type" value="Genomic_DNA"/>
</dbReference>
<gene>
    <name evidence="6" type="ORF">V0U35_06710</name>
</gene>
<organism evidence="6 7">
    <name type="scientific">Hyphobacterium marinum</name>
    <dbReference type="NCBI Taxonomy" id="3116574"/>
    <lineage>
        <taxon>Bacteria</taxon>
        <taxon>Pseudomonadati</taxon>
        <taxon>Pseudomonadota</taxon>
        <taxon>Alphaproteobacteria</taxon>
        <taxon>Maricaulales</taxon>
        <taxon>Maricaulaceae</taxon>
        <taxon>Hyphobacterium</taxon>
    </lineage>
</organism>
<keyword evidence="3 5" id="KW-1133">Transmembrane helix</keyword>
<dbReference type="PANTHER" id="PTHR30168:SF0">
    <property type="entry name" value="INNER MEMBRANE PROTEIN"/>
    <property type="match status" value="1"/>
</dbReference>
<proteinExistence type="predicted"/>
<evidence type="ECO:0000313" key="6">
    <source>
        <dbReference type="EMBL" id="MEE2566368.1"/>
    </source>
</evidence>
<feature type="transmembrane region" description="Helical" evidence="5">
    <location>
        <begin position="21"/>
        <end position="41"/>
    </location>
</feature>
<accession>A0ABU7LXT9</accession>
<comment type="caution">
    <text evidence="6">The sequence shown here is derived from an EMBL/GenBank/DDBJ whole genome shotgun (WGS) entry which is preliminary data.</text>
</comment>
<dbReference type="Proteomes" id="UP001310692">
    <property type="component" value="Unassembled WGS sequence"/>
</dbReference>
<evidence type="ECO:0000256" key="4">
    <source>
        <dbReference type="ARBA" id="ARBA00023136"/>
    </source>
</evidence>
<dbReference type="RefSeq" id="WP_330195909.1">
    <property type="nucleotide sequence ID" value="NZ_JAZDRO010000002.1"/>
</dbReference>
<keyword evidence="7" id="KW-1185">Reference proteome</keyword>
<evidence type="ECO:0000256" key="3">
    <source>
        <dbReference type="ARBA" id="ARBA00022989"/>
    </source>
</evidence>
<keyword evidence="2 5" id="KW-0812">Transmembrane</keyword>
<evidence type="ECO:0000256" key="2">
    <source>
        <dbReference type="ARBA" id="ARBA00022692"/>
    </source>
</evidence>
<keyword evidence="4 5" id="KW-0472">Membrane</keyword>
<protein>
    <submittedName>
        <fullName evidence="6">Neutral zinc metallopeptidase</fullName>
    </submittedName>
</protein>
<dbReference type="Pfam" id="PF04228">
    <property type="entry name" value="Zn_peptidase"/>
    <property type="match status" value="1"/>
</dbReference>
<dbReference type="PANTHER" id="PTHR30168">
    <property type="entry name" value="PUTATIVE MEMBRANE PROTEIN YPFJ"/>
    <property type="match status" value="1"/>
</dbReference>
<sequence length="303" mass="32273">MVEWRGRRGSRNVIDRRGRRYRGGGGGSAGLALLPVIIRLLGFRGLLIVGVIVAAIFLFGGGGAVQSVLGLLTGGGVRPVAYDGDVPPGTEEAAAMASVILADTEDVWTAVFAENGGRYQEPSLVLFSDAVETDCGFASAAMGPFYCPPDQRVYIDVRFYDELARMGAGDGDFAQAYVLAHEVGHHVQNLLGVLSRADSLQARSGQRDSNAIQVRVELMADCLAGLWTARADRRFGILEDGDIAEGLAAAAAVGDDTIQRRSGGRVVPDSFTHGSAEQRQRWFMRGYETADLASCDTFAAETL</sequence>
<feature type="transmembrane region" description="Helical" evidence="5">
    <location>
        <begin position="47"/>
        <end position="72"/>
    </location>
</feature>
<evidence type="ECO:0000313" key="7">
    <source>
        <dbReference type="Proteomes" id="UP001310692"/>
    </source>
</evidence>
<comment type="subcellular location">
    <subcellularLocation>
        <location evidence="1">Membrane</location>
        <topology evidence="1">Single-pass membrane protein</topology>
    </subcellularLocation>
</comment>
<evidence type="ECO:0000256" key="1">
    <source>
        <dbReference type="ARBA" id="ARBA00004167"/>
    </source>
</evidence>
<dbReference type="InterPro" id="IPR007343">
    <property type="entry name" value="Uncharacterised_pept_Zn_put"/>
</dbReference>
<name>A0ABU7LXT9_9PROT</name>
<evidence type="ECO:0000256" key="5">
    <source>
        <dbReference type="SAM" id="Phobius"/>
    </source>
</evidence>
<reference evidence="6 7" key="1">
    <citation type="submission" date="2024-01" db="EMBL/GenBank/DDBJ databases">
        <title>Hyphobacterium bacterium isolated from marine sediment.</title>
        <authorList>
            <person name="Zhao S."/>
        </authorList>
    </citation>
    <scope>NUCLEOTIDE SEQUENCE [LARGE SCALE GENOMIC DNA]</scope>
    <source>
        <strain evidence="6 7">Y60-23</strain>
    </source>
</reference>